<proteinExistence type="predicted"/>
<keyword evidence="1" id="KW-1133">Transmembrane helix</keyword>
<accession>A0A9N7VCG0</accession>
<name>A0A9N7VCG0_PLEPL</name>
<keyword evidence="1" id="KW-0812">Transmembrane</keyword>
<feature type="transmembrane region" description="Helical" evidence="1">
    <location>
        <begin position="20"/>
        <end position="38"/>
    </location>
</feature>
<evidence type="ECO:0000256" key="1">
    <source>
        <dbReference type="SAM" id="Phobius"/>
    </source>
</evidence>
<organism evidence="2 3">
    <name type="scientific">Pleuronectes platessa</name>
    <name type="common">European plaice</name>
    <dbReference type="NCBI Taxonomy" id="8262"/>
    <lineage>
        <taxon>Eukaryota</taxon>
        <taxon>Metazoa</taxon>
        <taxon>Chordata</taxon>
        <taxon>Craniata</taxon>
        <taxon>Vertebrata</taxon>
        <taxon>Euteleostomi</taxon>
        <taxon>Actinopterygii</taxon>
        <taxon>Neopterygii</taxon>
        <taxon>Teleostei</taxon>
        <taxon>Neoteleostei</taxon>
        <taxon>Acanthomorphata</taxon>
        <taxon>Carangaria</taxon>
        <taxon>Pleuronectiformes</taxon>
        <taxon>Pleuronectoidei</taxon>
        <taxon>Pleuronectidae</taxon>
        <taxon>Pleuronectes</taxon>
    </lineage>
</organism>
<dbReference type="Proteomes" id="UP001153269">
    <property type="component" value="Unassembled WGS sequence"/>
</dbReference>
<evidence type="ECO:0000313" key="3">
    <source>
        <dbReference type="Proteomes" id="UP001153269"/>
    </source>
</evidence>
<reference evidence="2" key="1">
    <citation type="submission" date="2020-03" db="EMBL/GenBank/DDBJ databases">
        <authorList>
            <person name="Weist P."/>
        </authorList>
    </citation>
    <scope>NUCLEOTIDE SEQUENCE</scope>
</reference>
<dbReference type="AlphaFoldDB" id="A0A9N7VCG0"/>
<gene>
    <name evidence="2" type="ORF">PLEPLA_LOCUS34782</name>
</gene>
<comment type="caution">
    <text evidence="2">The sequence shown here is derived from an EMBL/GenBank/DDBJ whole genome shotgun (WGS) entry which is preliminary data.</text>
</comment>
<protein>
    <submittedName>
        <fullName evidence="2">Uncharacterized protein</fullName>
    </submittedName>
</protein>
<keyword evidence="1" id="KW-0472">Membrane</keyword>
<keyword evidence="3" id="KW-1185">Reference proteome</keyword>
<dbReference type="EMBL" id="CADEAL010003936">
    <property type="protein sequence ID" value="CAB1447085.1"/>
    <property type="molecule type" value="Genomic_DNA"/>
</dbReference>
<sequence length="129" mass="15616">MAVPTPRCTTTTMEIQLSLLSLYWSYWILDSVSFFFLWSNEQSIEGKDHEMNDPQTMMDPLYFEELRAQEREEKIQQERETFKEMFLMYDDNINNILSTNEKKLRLEEDCRVLEMMKEMIKLSKIHTLI</sequence>
<evidence type="ECO:0000313" key="2">
    <source>
        <dbReference type="EMBL" id="CAB1447085.1"/>
    </source>
</evidence>